<sequence>MFSFFKFLALATLFAVVFCEEKITPNDVIAHVLEVMKEVGVSEGSRREIEKIALPYKPKLQETIQRKDDSTSKAAFKEMRSKIDAYLATASKADQEAHKRFGARIKAEAGE</sequence>
<organism evidence="2 3">
    <name type="scientific">Caenorhabditis auriculariae</name>
    <dbReference type="NCBI Taxonomy" id="2777116"/>
    <lineage>
        <taxon>Eukaryota</taxon>
        <taxon>Metazoa</taxon>
        <taxon>Ecdysozoa</taxon>
        <taxon>Nematoda</taxon>
        <taxon>Chromadorea</taxon>
        <taxon>Rhabditida</taxon>
        <taxon>Rhabditina</taxon>
        <taxon>Rhabditomorpha</taxon>
        <taxon>Rhabditoidea</taxon>
        <taxon>Rhabditidae</taxon>
        <taxon>Peloderinae</taxon>
        <taxon>Caenorhabditis</taxon>
    </lineage>
</organism>
<feature type="chain" id="PRO_5035945580" evidence="1">
    <location>
        <begin position="20"/>
        <end position="111"/>
    </location>
</feature>
<protein>
    <submittedName>
        <fullName evidence="2">Uncharacterized protein</fullName>
    </submittedName>
</protein>
<name>A0A8S1H8P3_9PELO</name>
<dbReference type="Pfam" id="PF14747">
    <property type="entry name" value="DUF4473"/>
    <property type="match status" value="1"/>
</dbReference>
<feature type="signal peptide" evidence="1">
    <location>
        <begin position="1"/>
        <end position="19"/>
    </location>
</feature>
<evidence type="ECO:0000256" key="1">
    <source>
        <dbReference type="SAM" id="SignalP"/>
    </source>
</evidence>
<accession>A0A8S1H8P3</accession>
<dbReference type="AlphaFoldDB" id="A0A8S1H8P3"/>
<proteinExistence type="predicted"/>
<comment type="caution">
    <text evidence="2">The sequence shown here is derived from an EMBL/GenBank/DDBJ whole genome shotgun (WGS) entry which is preliminary data.</text>
</comment>
<keyword evidence="1" id="KW-0732">Signal</keyword>
<gene>
    <name evidence="2" type="ORF">CAUJ_LOCUS7576</name>
</gene>
<evidence type="ECO:0000313" key="3">
    <source>
        <dbReference type="Proteomes" id="UP000835052"/>
    </source>
</evidence>
<dbReference type="InterPro" id="IPR027913">
    <property type="entry name" value="DUF4473"/>
</dbReference>
<evidence type="ECO:0000313" key="2">
    <source>
        <dbReference type="EMBL" id="CAD6191657.1"/>
    </source>
</evidence>
<keyword evidence="3" id="KW-1185">Reference proteome</keyword>
<dbReference type="EMBL" id="CAJGYM010000022">
    <property type="protein sequence ID" value="CAD6191657.1"/>
    <property type="molecule type" value="Genomic_DNA"/>
</dbReference>
<reference evidence="2" key="1">
    <citation type="submission" date="2020-10" db="EMBL/GenBank/DDBJ databases">
        <authorList>
            <person name="Kikuchi T."/>
        </authorList>
    </citation>
    <scope>NUCLEOTIDE SEQUENCE</scope>
    <source>
        <strain evidence="2">NKZ352</strain>
    </source>
</reference>
<dbReference type="Proteomes" id="UP000835052">
    <property type="component" value="Unassembled WGS sequence"/>
</dbReference>